<dbReference type="EC" id="4.1.1.97" evidence="5"/>
<dbReference type="AlphaFoldDB" id="A0A913ZWM9"/>
<keyword evidence="8" id="KW-0456">Lyase</keyword>
<evidence type="ECO:0000313" key="13">
    <source>
        <dbReference type="Proteomes" id="UP000887568"/>
    </source>
</evidence>
<keyword evidence="13" id="KW-1185">Reference proteome</keyword>
<dbReference type="GeneID" id="119727913"/>
<evidence type="ECO:0000256" key="1">
    <source>
        <dbReference type="ARBA" id="ARBA00001163"/>
    </source>
</evidence>
<dbReference type="GO" id="GO:0006144">
    <property type="term" value="P:purine nucleobase metabolic process"/>
    <property type="evidence" value="ECO:0007669"/>
    <property type="project" value="UniProtKB-KW"/>
</dbReference>
<dbReference type="RefSeq" id="XP_038055919.1">
    <property type="nucleotide sequence ID" value="XM_038199991.1"/>
</dbReference>
<dbReference type="GO" id="GO:0005777">
    <property type="term" value="C:peroxisome"/>
    <property type="evidence" value="ECO:0007669"/>
    <property type="project" value="TreeGrafter"/>
</dbReference>
<comment type="pathway">
    <text evidence="3">Purine metabolism; urate degradation; (S)-allantoin from urate: step 3/3.</text>
</comment>
<dbReference type="GO" id="GO:0019628">
    <property type="term" value="P:urate catabolic process"/>
    <property type="evidence" value="ECO:0007669"/>
    <property type="project" value="TreeGrafter"/>
</dbReference>
<comment type="function">
    <text evidence="2">Catalyzes the stereoselective decarboxylation of 2-oxo-4-hydroxy-4-carboxy-5-ureidoimidazoline (OHCU) to (S)-allantoin.</text>
</comment>
<dbReference type="PANTHER" id="PTHR43466:SF1">
    <property type="entry name" value="2-OXO-4-HYDROXY-4-CARBOXY-5-UREIDOIMIDAZOLINE DECARBOXYLASE-RELATED"/>
    <property type="match status" value="1"/>
</dbReference>
<organism evidence="12 13">
    <name type="scientific">Patiria miniata</name>
    <name type="common">Bat star</name>
    <name type="synonym">Asterina miniata</name>
    <dbReference type="NCBI Taxonomy" id="46514"/>
    <lineage>
        <taxon>Eukaryota</taxon>
        <taxon>Metazoa</taxon>
        <taxon>Echinodermata</taxon>
        <taxon>Eleutherozoa</taxon>
        <taxon>Asterozoa</taxon>
        <taxon>Asteroidea</taxon>
        <taxon>Valvatacea</taxon>
        <taxon>Valvatida</taxon>
        <taxon>Asterinidae</taxon>
        <taxon>Patiria</taxon>
    </lineage>
</organism>
<evidence type="ECO:0000256" key="10">
    <source>
        <dbReference type="ARBA" id="ARBA00032116"/>
    </source>
</evidence>
<name>A0A913ZWM9_PATMI</name>
<dbReference type="SUPFAM" id="SSF158694">
    <property type="entry name" value="UraD-Like"/>
    <property type="match status" value="1"/>
</dbReference>
<dbReference type="Gene3D" id="1.10.3330.10">
    <property type="entry name" value="Oxo-4-hydroxy-4-carboxy-5-ureidoimidazoline decarboxylase"/>
    <property type="match status" value="1"/>
</dbReference>
<dbReference type="Proteomes" id="UP000887568">
    <property type="component" value="Unplaced"/>
</dbReference>
<dbReference type="InterPro" id="IPR018020">
    <property type="entry name" value="OHCU_decarboxylase"/>
</dbReference>
<evidence type="ECO:0000259" key="11">
    <source>
        <dbReference type="Pfam" id="PF09349"/>
    </source>
</evidence>
<keyword evidence="7" id="KW-0210">Decarboxylase</keyword>
<evidence type="ECO:0000256" key="6">
    <source>
        <dbReference type="ARBA" id="ARBA00022631"/>
    </source>
</evidence>
<evidence type="ECO:0000256" key="3">
    <source>
        <dbReference type="ARBA" id="ARBA00004754"/>
    </source>
</evidence>
<dbReference type="NCBIfam" id="TIGR03164">
    <property type="entry name" value="UHCUDC"/>
    <property type="match status" value="1"/>
</dbReference>
<feature type="domain" description="Oxo-4-hydroxy-4-carboxy-5-ureidoimidazoline decarboxylase" evidence="11">
    <location>
        <begin position="50"/>
        <end position="153"/>
    </location>
</feature>
<dbReference type="EnsemblMetazoa" id="XM_038199991.1">
    <property type="protein sequence ID" value="XP_038055919.1"/>
    <property type="gene ID" value="LOC119727913"/>
</dbReference>
<dbReference type="OMA" id="CEQRSAG"/>
<keyword evidence="6" id="KW-0659">Purine metabolism</keyword>
<dbReference type="GO" id="GO:0051997">
    <property type="term" value="F:2-oxo-4-hydroxy-4-carboxy-5-ureidoimidazoline decarboxylase activity"/>
    <property type="evidence" value="ECO:0007669"/>
    <property type="project" value="UniProtKB-EC"/>
</dbReference>
<dbReference type="GO" id="GO:0000255">
    <property type="term" value="P:allantoin metabolic process"/>
    <property type="evidence" value="ECO:0007669"/>
    <property type="project" value="InterPro"/>
</dbReference>
<accession>A0A913ZWM9</accession>
<comment type="similarity">
    <text evidence="4">Belongs to the OHCU decarboxylase family.</text>
</comment>
<evidence type="ECO:0000256" key="4">
    <source>
        <dbReference type="ARBA" id="ARBA00005793"/>
    </source>
</evidence>
<dbReference type="OrthoDB" id="9970124at2759"/>
<dbReference type="Pfam" id="PF09349">
    <property type="entry name" value="OHCU_decarbox"/>
    <property type="match status" value="1"/>
</dbReference>
<evidence type="ECO:0000256" key="7">
    <source>
        <dbReference type="ARBA" id="ARBA00022793"/>
    </source>
</evidence>
<comment type="catalytic activity">
    <reaction evidence="1">
        <text>5-hydroxy-2-oxo-4-ureido-2,5-dihydro-1H-imidazole-5-carboxylate + H(+) = (S)-allantoin + CO2</text>
        <dbReference type="Rhea" id="RHEA:26301"/>
        <dbReference type="ChEBI" id="CHEBI:15378"/>
        <dbReference type="ChEBI" id="CHEBI:15678"/>
        <dbReference type="ChEBI" id="CHEBI:16526"/>
        <dbReference type="ChEBI" id="CHEBI:58639"/>
        <dbReference type="EC" id="4.1.1.97"/>
    </reaction>
</comment>
<protein>
    <recommendedName>
        <fullName evidence="5">2-oxo-4-hydroxy-4-carboxy-5-ureidoimidazoline decarboxylase</fullName>
        <ecNumber evidence="5">4.1.1.97</ecNumber>
    </recommendedName>
    <alternativeName>
        <fullName evidence="10">Parahox neighbor</fullName>
    </alternativeName>
    <alternativeName>
        <fullName evidence="9">Ureidoimidazoline (2-oxo-4-hydroxy-4-carboxy-5-) decarboxylase</fullName>
    </alternativeName>
</protein>
<evidence type="ECO:0000313" key="12">
    <source>
        <dbReference type="EnsemblMetazoa" id="XP_038055919.1"/>
    </source>
</evidence>
<dbReference type="InterPro" id="IPR017580">
    <property type="entry name" value="OHCU_decarboxylase-1"/>
</dbReference>
<evidence type="ECO:0000256" key="9">
    <source>
        <dbReference type="ARBA" id="ARBA00030624"/>
    </source>
</evidence>
<sequence>MRCTIKPAEALPTGSNAGWKTWRCLNHLHSGVARTKRSGDFPQPTNTLCKEALIRFLPDLSGKLARRRQLGTSCLKEQEIAGLYHMTQKDIDILEELNQKYTQKFGFPFVLCARENRVTTILEKLQERLANSKEQEIERAIGEIKKISWYRLEELVQNSNLVAKL</sequence>
<evidence type="ECO:0000256" key="5">
    <source>
        <dbReference type="ARBA" id="ARBA00012257"/>
    </source>
</evidence>
<proteinExistence type="inferred from homology"/>
<dbReference type="PANTHER" id="PTHR43466">
    <property type="entry name" value="2-OXO-4-HYDROXY-4-CARBOXY-5-UREIDOIMIDAZOLINE DECARBOXYLASE-RELATED"/>
    <property type="match status" value="1"/>
</dbReference>
<evidence type="ECO:0000256" key="8">
    <source>
        <dbReference type="ARBA" id="ARBA00023239"/>
    </source>
</evidence>
<dbReference type="InterPro" id="IPR036778">
    <property type="entry name" value="OHCU_decarboxylase_sf"/>
</dbReference>
<evidence type="ECO:0000256" key="2">
    <source>
        <dbReference type="ARBA" id="ARBA00002506"/>
    </source>
</evidence>
<reference evidence="12" key="1">
    <citation type="submission" date="2022-11" db="UniProtKB">
        <authorList>
            <consortium name="EnsemblMetazoa"/>
        </authorList>
    </citation>
    <scope>IDENTIFICATION</scope>
</reference>